<keyword evidence="3" id="KW-0597">Phosphoprotein</keyword>
<reference evidence="7" key="2">
    <citation type="journal article" date="2021" name="PeerJ">
        <title>Extensive microbial diversity within the chicken gut microbiome revealed by metagenomics and culture.</title>
        <authorList>
            <person name="Gilroy R."/>
            <person name="Ravi A."/>
            <person name="Getino M."/>
            <person name="Pursley I."/>
            <person name="Horton D.L."/>
            <person name="Alikhan N.F."/>
            <person name="Baker D."/>
            <person name="Gharbi K."/>
            <person name="Hall N."/>
            <person name="Watson M."/>
            <person name="Adriaenssens E.M."/>
            <person name="Foster-Nyarko E."/>
            <person name="Jarju S."/>
            <person name="Secka A."/>
            <person name="Antonio M."/>
            <person name="Oren A."/>
            <person name="Chaudhuri R.R."/>
            <person name="La Ragione R."/>
            <person name="Hildebrand F."/>
            <person name="Pallen M.J."/>
        </authorList>
    </citation>
    <scope>NUCLEOTIDE SEQUENCE</scope>
    <source>
        <strain evidence="7">13766</strain>
    </source>
</reference>
<dbReference type="AlphaFoldDB" id="A0A9D1FZL4"/>
<name>A0A9D1FZL4_9FIRM</name>
<evidence type="ECO:0000256" key="4">
    <source>
        <dbReference type="ARBA" id="ARBA00022777"/>
    </source>
</evidence>
<reference evidence="7" key="1">
    <citation type="submission" date="2020-10" db="EMBL/GenBank/DDBJ databases">
        <authorList>
            <person name="Gilroy R."/>
        </authorList>
    </citation>
    <scope>NUCLEOTIDE SEQUENCE</scope>
    <source>
        <strain evidence="7">13766</strain>
    </source>
</reference>
<evidence type="ECO:0000313" key="7">
    <source>
        <dbReference type="EMBL" id="HIS91770.1"/>
    </source>
</evidence>
<sequence>MHNTTAMHDLRIAVHTMLACAQMIEIEAQGAAPQMGEYARMLGENARSASRLLESALEKDCAAHFTLSSAPGDAVALLQNLARQFAPAARQSGIMLAFESASPAICFSFDADKLERIAANLLSNALRHARRQVILRTRVFSGWFMLEVVDDGAGFTQDPLAQPPHGDGHGLGLREARHFARLHGGMLRASRMEGCTIFRAALPLHGNMQDGPEENAIP</sequence>
<protein>
    <recommendedName>
        <fullName evidence="2">histidine kinase</fullName>
        <ecNumber evidence="2">2.7.13.3</ecNumber>
    </recommendedName>
</protein>
<dbReference type="PANTHER" id="PTHR43547">
    <property type="entry name" value="TWO-COMPONENT HISTIDINE KINASE"/>
    <property type="match status" value="1"/>
</dbReference>
<proteinExistence type="predicted"/>
<comment type="catalytic activity">
    <reaction evidence="1">
        <text>ATP + protein L-histidine = ADP + protein N-phospho-L-histidine.</text>
        <dbReference type="EC" id="2.7.13.3"/>
    </reaction>
</comment>
<organism evidence="7 8">
    <name type="scientific">Candidatus Alectryocaccomicrobium excrementavium</name>
    <dbReference type="NCBI Taxonomy" id="2840668"/>
    <lineage>
        <taxon>Bacteria</taxon>
        <taxon>Bacillati</taxon>
        <taxon>Bacillota</taxon>
        <taxon>Clostridia</taxon>
        <taxon>Candidatus Alectryocaccomicrobium</taxon>
    </lineage>
</organism>
<dbReference type="PROSITE" id="PS50109">
    <property type="entry name" value="HIS_KIN"/>
    <property type="match status" value="1"/>
</dbReference>
<dbReference type="SUPFAM" id="SSF55874">
    <property type="entry name" value="ATPase domain of HSP90 chaperone/DNA topoisomerase II/histidine kinase"/>
    <property type="match status" value="1"/>
</dbReference>
<dbReference type="Gene3D" id="3.30.565.10">
    <property type="entry name" value="Histidine kinase-like ATPase, C-terminal domain"/>
    <property type="match status" value="1"/>
</dbReference>
<evidence type="ECO:0000313" key="8">
    <source>
        <dbReference type="Proteomes" id="UP000824140"/>
    </source>
</evidence>
<evidence type="ECO:0000256" key="1">
    <source>
        <dbReference type="ARBA" id="ARBA00000085"/>
    </source>
</evidence>
<dbReference type="InterPro" id="IPR003594">
    <property type="entry name" value="HATPase_dom"/>
</dbReference>
<dbReference type="InterPro" id="IPR004358">
    <property type="entry name" value="Sig_transdc_His_kin-like_C"/>
</dbReference>
<feature type="domain" description="Histidine kinase" evidence="6">
    <location>
        <begin position="5"/>
        <end position="206"/>
    </location>
</feature>
<keyword evidence="4 7" id="KW-0418">Kinase</keyword>
<evidence type="ECO:0000259" key="6">
    <source>
        <dbReference type="PROSITE" id="PS50109"/>
    </source>
</evidence>
<dbReference type="GO" id="GO:0000155">
    <property type="term" value="F:phosphorelay sensor kinase activity"/>
    <property type="evidence" value="ECO:0007669"/>
    <property type="project" value="TreeGrafter"/>
</dbReference>
<dbReference type="InterPro" id="IPR036890">
    <property type="entry name" value="HATPase_C_sf"/>
</dbReference>
<dbReference type="EC" id="2.7.13.3" evidence="2"/>
<dbReference type="InterPro" id="IPR005467">
    <property type="entry name" value="His_kinase_dom"/>
</dbReference>
<accession>A0A9D1FZL4</accession>
<keyword evidence="4 7" id="KW-0808">Transferase</keyword>
<dbReference type="CDD" id="cd00075">
    <property type="entry name" value="HATPase"/>
    <property type="match status" value="1"/>
</dbReference>
<gene>
    <name evidence="7" type="ORF">IAA84_02000</name>
</gene>
<dbReference type="Pfam" id="PF02518">
    <property type="entry name" value="HATPase_c"/>
    <property type="match status" value="1"/>
</dbReference>
<dbReference type="PRINTS" id="PR00344">
    <property type="entry name" value="BCTRLSENSOR"/>
</dbReference>
<evidence type="ECO:0000256" key="3">
    <source>
        <dbReference type="ARBA" id="ARBA00022553"/>
    </source>
</evidence>
<dbReference type="SMART" id="SM00387">
    <property type="entry name" value="HATPase_c"/>
    <property type="match status" value="1"/>
</dbReference>
<dbReference type="Proteomes" id="UP000824140">
    <property type="component" value="Unassembled WGS sequence"/>
</dbReference>
<dbReference type="EMBL" id="DVJN01000037">
    <property type="protein sequence ID" value="HIS91770.1"/>
    <property type="molecule type" value="Genomic_DNA"/>
</dbReference>
<dbReference type="PANTHER" id="PTHR43547:SF2">
    <property type="entry name" value="HYBRID SIGNAL TRANSDUCTION HISTIDINE KINASE C"/>
    <property type="match status" value="1"/>
</dbReference>
<evidence type="ECO:0000256" key="2">
    <source>
        <dbReference type="ARBA" id="ARBA00012438"/>
    </source>
</evidence>
<keyword evidence="5" id="KW-0902">Two-component regulatory system</keyword>
<comment type="caution">
    <text evidence="7">The sequence shown here is derived from an EMBL/GenBank/DDBJ whole genome shotgun (WGS) entry which is preliminary data.</text>
</comment>
<evidence type="ECO:0000256" key="5">
    <source>
        <dbReference type="ARBA" id="ARBA00023012"/>
    </source>
</evidence>